<evidence type="ECO:0000313" key="4">
    <source>
        <dbReference type="Proteomes" id="UP000559027"/>
    </source>
</evidence>
<comment type="caution">
    <text evidence="3">The sequence shown here is derived from an EMBL/GenBank/DDBJ whole genome shotgun (WGS) entry which is preliminary data.</text>
</comment>
<dbReference type="Pfam" id="PF22803">
    <property type="entry name" value="GBD_Y3"/>
    <property type="match status" value="1"/>
</dbReference>
<keyword evidence="1" id="KW-0732">Signal</keyword>
<evidence type="ECO:0000259" key="2">
    <source>
        <dbReference type="Pfam" id="PF22803"/>
    </source>
</evidence>
<proteinExistence type="predicted"/>
<keyword evidence="4" id="KW-1185">Reference proteome</keyword>
<dbReference type="Proteomes" id="UP000559027">
    <property type="component" value="Unassembled WGS sequence"/>
</dbReference>
<feature type="chain" id="PRO_5034473232" description="Glycan binding protein Y3-like domain-containing protein" evidence="1">
    <location>
        <begin position="18"/>
        <end position="135"/>
    </location>
</feature>
<evidence type="ECO:0000313" key="3">
    <source>
        <dbReference type="EMBL" id="KAF5354732.1"/>
    </source>
</evidence>
<accession>A0A8H5FZP6</accession>
<organism evidence="3 4">
    <name type="scientific">Leucocoprinus leucothites</name>
    <dbReference type="NCBI Taxonomy" id="201217"/>
    <lineage>
        <taxon>Eukaryota</taxon>
        <taxon>Fungi</taxon>
        <taxon>Dikarya</taxon>
        <taxon>Basidiomycota</taxon>
        <taxon>Agaricomycotina</taxon>
        <taxon>Agaricomycetes</taxon>
        <taxon>Agaricomycetidae</taxon>
        <taxon>Agaricales</taxon>
        <taxon>Agaricineae</taxon>
        <taxon>Agaricaceae</taxon>
        <taxon>Leucocoprinus</taxon>
    </lineage>
</organism>
<name>A0A8H5FZP6_9AGAR</name>
<protein>
    <recommendedName>
        <fullName evidence="2">Glycan binding protein Y3-like domain-containing protein</fullName>
    </recommendedName>
</protein>
<dbReference type="OrthoDB" id="2925523at2759"/>
<dbReference type="InterPro" id="IPR054443">
    <property type="entry name" value="Y3-like_dom"/>
</dbReference>
<feature type="domain" description="Glycan binding protein Y3-like" evidence="2">
    <location>
        <begin position="36"/>
        <end position="127"/>
    </location>
</feature>
<dbReference type="AlphaFoldDB" id="A0A8H5FZP6"/>
<gene>
    <name evidence="3" type="ORF">D9756_005780</name>
</gene>
<feature type="signal peptide" evidence="1">
    <location>
        <begin position="1"/>
        <end position="17"/>
    </location>
</feature>
<dbReference type="EMBL" id="JAACJO010000008">
    <property type="protein sequence ID" value="KAF5354732.1"/>
    <property type="molecule type" value="Genomic_DNA"/>
</dbReference>
<sequence>MLYNTIFTATLLAVAMAQGPRACYQGSSGSAAPARDCASFINTFCDDASMGQTPVRIGDSTSRCFNLPGGDRCDFIALNTYTRAVSPDNNSCRTVLNDIAGRCPYGGFGQIADPAYTFTVDRNHGACSRNVQPGS</sequence>
<evidence type="ECO:0000256" key="1">
    <source>
        <dbReference type="SAM" id="SignalP"/>
    </source>
</evidence>
<reference evidence="3 4" key="1">
    <citation type="journal article" date="2020" name="ISME J.">
        <title>Uncovering the hidden diversity of litter-decomposition mechanisms in mushroom-forming fungi.</title>
        <authorList>
            <person name="Floudas D."/>
            <person name="Bentzer J."/>
            <person name="Ahren D."/>
            <person name="Johansson T."/>
            <person name="Persson P."/>
            <person name="Tunlid A."/>
        </authorList>
    </citation>
    <scope>NUCLEOTIDE SEQUENCE [LARGE SCALE GENOMIC DNA]</scope>
    <source>
        <strain evidence="3 4">CBS 146.42</strain>
    </source>
</reference>